<dbReference type="PANTHER" id="PTHR41287">
    <property type="match status" value="1"/>
</dbReference>
<dbReference type="Pfam" id="PF20441">
    <property type="entry name" value="TerL_nuclease"/>
    <property type="match status" value="1"/>
</dbReference>
<reference evidence="3" key="1">
    <citation type="submission" date="2020-04" db="EMBL/GenBank/DDBJ databases">
        <authorList>
            <person name="Chiriac C."/>
            <person name="Salcher M."/>
            <person name="Ghai R."/>
            <person name="Kavagutti S V."/>
        </authorList>
    </citation>
    <scope>NUCLEOTIDE SEQUENCE</scope>
</reference>
<proteinExistence type="predicted"/>
<dbReference type="PANTHER" id="PTHR41287:SF1">
    <property type="entry name" value="PROTEIN YMFN"/>
    <property type="match status" value="1"/>
</dbReference>
<dbReference type="Gene3D" id="3.40.50.300">
    <property type="entry name" value="P-loop containing nucleotide triphosphate hydrolases"/>
    <property type="match status" value="1"/>
</dbReference>
<gene>
    <name evidence="3" type="ORF">UFOVP772_36</name>
</gene>
<dbReference type="Gene3D" id="3.30.420.240">
    <property type="match status" value="1"/>
</dbReference>
<dbReference type="InterPro" id="IPR027417">
    <property type="entry name" value="P-loop_NTPase"/>
</dbReference>
<sequence>MSQKQLSKKKINSWPPGWLTPVKKNDLIRSRGFECADFINTFCTQTKETIAGYSGEPIHLRDWQEEILNNLFAVKENGLFVHRTGLIGMPRKNGKSTLGSGLALWSLFMGPEGGEVYSCAADRDQARIVFGDAKRMIEAEPELAELCKVYKDAVEVSSTGSIYRVLSSEAFTKEGLSPTMVIYDELHAAPNRELFDVMQLGMGARREPMLVAITTAGVKADATGQDSIAYSLYQYGQKVARKEIDDPTFFMAWWEAKADANHHDAETWKEANPGFGDLNDPQDFESMVKKTPESEFRTKRCNQWVSSQQAWLPNGAWDGLALIKELSKDVEIVLGFDGSFSGDASVIVGTTLEEVPHVFIVKSWEKQVTDTDDWRVDTLEVENTIIEFCGKYKVREVACDPFRWQRSMQVLQDAGIPIVEWPSTSAARMIPACAKFYDAVVNERLSHDGDPLLARHISNAVVKTDRLGPRIVKEHRGSPRKIDAAVASIIALDRATVAREQEVVSQPAFFMV</sequence>
<feature type="domain" description="Terminase large subunit-like endonuclease" evidence="2">
    <location>
        <begin position="370"/>
        <end position="496"/>
    </location>
</feature>
<dbReference type="EMBL" id="LR796708">
    <property type="protein sequence ID" value="CAB4161260.1"/>
    <property type="molecule type" value="Genomic_DNA"/>
</dbReference>
<dbReference type="Pfam" id="PF03354">
    <property type="entry name" value="TerL_ATPase"/>
    <property type="match status" value="1"/>
</dbReference>
<dbReference type="InterPro" id="IPR046462">
    <property type="entry name" value="TerL_nuclease"/>
</dbReference>
<protein>
    <submittedName>
        <fullName evidence="3">COG4626 Phage terminase-like protein, large subunit</fullName>
    </submittedName>
</protein>
<evidence type="ECO:0000313" key="3">
    <source>
        <dbReference type="EMBL" id="CAB4161260.1"/>
    </source>
</evidence>
<evidence type="ECO:0000259" key="2">
    <source>
        <dbReference type="Pfam" id="PF20441"/>
    </source>
</evidence>
<dbReference type="GO" id="GO:0004519">
    <property type="term" value="F:endonuclease activity"/>
    <property type="evidence" value="ECO:0007669"/>
    <property type="project" value="InterPro"/>
</dbReference>
<accession>A0A6J5NN57</accession>
<evidence type="ECO:0000259" key="1">
    <source>
        <dbReference type="Pfam" id="PF03354"/>
    </source>
</evidence>
<organism evidence="3">
    <name type="scientific">uncultured Caudovirales phage</name>
    <dbReference type="NCBI Taxonomy" id="2100421"/>
    <lineage>
        <taxon>Viruses</taxon>
        <taxon>Duplodnaviria</taxon>
        <taxon>Heunggongvirae</taxon>
        <taxon>Uroviricota</taxon>
        <taxon>Caudoviricetes</taxon>
        <taxon>Peduoviridae</taxon>
        <taxon>Maltschvirus</taxon>
        <taxon>Maltschvirus maltsch</taxon>
    </lineage>
</organism>
<feature type="domain" description="Terminase large subunit-like ATPase" evidence="1">
    <location>
        <begin position="63"/>
        <end position="228"/>
    </location>
</feature>
<dbReference type="InterPro" id="IPR046461">
    <property type="entry name" value="TerL_ATPase"/>
</dbReference>
<dbReference type="InterPro" id="IPR005021">
    <property type="entry name" value="Terminase_largesu-like"/>
</dbReference>
<name>A0A6J5NN57_9CAUD</name>